<evidence type="ECO:0000256" key="2">
    <source>
        <dbReference type="ARBA" id="ARBA00022741"/>
    </source>
</evidence>
<organism evidence="6 7">
    <name type="scientific">Corynebacterium variabile</name>
    <dbReference type="NCBI Taxonomy" id="1727"/>
    <lineage>
        <taxon>Bacteria</taxon>
        <taxon>Bacillati</taxon>
        <taxon>Actinomycetota</taxon>
        <taxon>Actinomycetes</taxon>
        <taxon>Mycobacteriales</taxon>
        <taxon>Corynebacteriaceae</taxon>
        <taxon>Corynebacterium</taxon>
    </lineage>
</organism>
<keyword evidence="2" id="KW-0547">Nucleotide-binding</keyword>
<dbReference type="Gene3D" id="3.40.50.300">
    <property type="entry name" value="P-loop containing nucleotide triphosphate hydrolases"/>
    <property type="match status" value="1"/>
</dbReference>
<keyword evidence="1" id="KW-0813">Transport</keyword>
<dbReference type="PROSITE" id="PS00211">
    <property type="entry name" value="ABC_TRANSPORTER_1"/>
    <property type="match status" value="1"/>
</dbReference>
<dbReference type="PANTHER" id="PTHR43423:SF1">
    <property type="entry name" value="ABC TRANSPORTER I FAMILY MEMBER 17"/>
    <property type="match status" value="1"/>
</dbReference>
<proteinExistence type="predicted"/>
<dbReference type="InterPro" id="IPR005670">
    <property type="entry name" value="PstB-like"/>
</dbReference>
<gene>
    <name evidence="6" type="ORF">CVAR292_00907</name>
</gene>
<dbReference type="InterPro" id="IPR027417">
    <property type="entry name" value="P-loop_NTPase"/>
</dbReference>
<dbReference type="GO" id="GO:0016887">
    <property type="term" value="F:ATP hydrolysis activity"/>
    <property type="evidence" value="ECO:0007669"/>
    <property type="project" value="InterPro"/>
</dbReference>
<dbReference type="InterPro" id="IPR003593">
    <property type="entry name" value="AAA+_ATPase"/>
</dbReference>
<dbReference type="Pfam" id="PF00005">
    <property type="entry name" value="ABC_tran"/>
    <property type="match status" value="1"/>
</dbReference>
<dbReference type="GO" id="GO:0016020">
    <property type="term" value="C:membrane"/>
    <property type="evidence" value="ECO:0007669"/>
    <property type="project" value="InterPro"/>
</dbReference>
<dbReference type="InterPro" id="IPR017871">
    <property type="entry name" value="ABC_transporter-like_CS"/>
</dbReference>
<dbReference type="Proteomes" id="UP000182498">
    <property type="component" value="Unassembled WGS sequence"/>
</dbReference>
<evidence type="ECO:0000256" key="3">
    <source>
        <dbReference type="ARBA" id="ARBA00022840"/>
    </source>
</evidence>
<dbReference type="InterPro" id="IPR003439">
    <property type="entry name" value="ABC_transporter-like_ATP-bd"/>
</dbReference>
<dbReference type="CDD" id="cd03260">
    <property type="entry name" value="ABC_PstB_phosphate_transporter"/>
    <property type="match status" value="1"/>
</dbReference>
<dbReference type="SMART" id="SM00382">
    <property type="entry name" value="AAA"/>
    <property type="match status" value="1"/>
</dbReference>
<feature type="domain" description="ABC transporter" evidence="5">
    <location>
        <begin position="6"/>
        <end position="220"/>
    </location>
</feature>
<dbReference type="GO" id="GO:0035435">
    <property type="term" value="P:phosphate ion transmembrane transport"/>
    <property type="evidence" value="ECO:0007669"/>
    <property type="project" value="InterPro"/>
</dbReference>
<name>A0A0X2NLB2_9CORY</name>
<protein>
    <submittedName>
        <fullName evidence="6">ABC-type phosphate transport system, ATPase component</fullName>
    </submittedName>
</protein>
<evidence type="ECO:0000313" key="6">
    <source>
        <dbReference type="EMBL" id="CUU65579.1"/>
    </source>
</evidence>
<reference evidence="7" key="1">
    <citation type="submission" date="2015-11" db="EMBL/GenBank/DDBJ databases">
        <authorList>
            <person name="Dugat-Bony E."/>
        </authorList>
    </citation>
    <scope>NUCLEOTIDE SEQUENCE [LARGE SCALE GENOMIC DNA]</scope>
    <source>
        <strain evidence="7">Mu292</strain>
    </source>
</reference>
<dbReference type="AlphaFoldDB" id="A0A0X2NLB2"/>
<dbReference type="SUPFAM" id="SSF52540">
    <property type="entry name" value="P-loop containing nucleoside triphosphate hydrolases"/>
    <property type="match status" value="1"/>
</dbReference>
<keyword evidence="7" id="KW-1185">Reference proteome</keyword>
<accession>A0A0X2NLB2</accession>
<dbReference type="GO" id="GO:0005315">
    <property type="term" value="F:phosphate transmembrane transporter activity"/>
    <property type="evidence" value="ECO:0007669"/>
    <property type="project" value="InterPro"/>
</dbReference>
<evidence type="ECO:0000313" key="7">
    <source>
        <dbReference type="Proteomes" id="UP000182498"/>
    </source>
</evidence>
<keyword evidence="4" id="KW-1278">Translocase</keyword>
<evidence type="ECO:0000256" key="4">
    <source>
        <dbReference type="ARBA" id="ARBA00022967"/>
    </source>
</evidence>
<dbReference type="GO" id="GO:0005524">
    <property type="term" value="F:ATP binding"/>
    <property type="evidence" value="ECO:0007669"/>
    <property type="project" value="UniProtKB-KW"/>
</dbReference>
<keyword evidence="3" id="KW-0067">ATP-binding</keyword>
<sequence>MSEPLFAFEDVTLVRDGRPILDHVTLDIPTGGITAVTGPSGSGKSTLLRCCNLLEVPTSGRILYCGTPLTGFGSLDPLTLRRQVAMVFQRPTVFAGTAFDNLRAADGSLDEDAATALLSEVGLEASYLDREADTLSGGESQRLCLARALATQPDVLLADEVTSALDEDATGVLEELAHRLVAPEAQGGRDLSVLWVSHDPAQVQRIADRSILIDAGTVTA</sequence>
<evidence type="ECO:0000259" key="5">
    <source>
        <dbReference type="PROSITE" id="PS50893"/>
    </source>
</evidence>
<dbReference type="PANTHER" id="PTHR43423">
    <property type="entry name" value="ABC TRANSPORTER I FAMILY MEMBER 17"/>
    <property type="match status" value="1"/>
</dbReference>
<dbReference type="EMBL" id="FAUH01000005">
    <property type="protein sequence ID" value="CUU65579.1"/>
    <property type="molecule type" value="Genomic_DNA"/>
</dbReference>
<evidence type="ECO:0000256" key="1">
    <source>
        <dbReference type="ARBA" id="ARBA00022448"/>
    </source>
</evidence>
<dbReference type="RefSeq" id="WP_073883713.1">
    <property type="nucleotide sequence ID" value="NZ_FAUH01000005.1"/>
</dbReference>
<dbReference type="PROSITE" id="PS50893">
    <property type="entry name" value="ABC_TRANSPORTER_2"/>
    <property type="match status" value="1"/>
</dbReference>
<dbReference type="OrthoDB" id="4408248at2"/>